<reference evidence="1 2" key="1">
    <citation type="journal article" date="2014" name="Agronomy (Basel)">
        <title>A Draft Genome Sequence for Ensete ventricosum, the Drought-Tolerant Tree Against Hunger.</title>
        <authorList>
            <person name="Harrison J."/>
            <person name="Moore K.A."/>
            <person name="Paszkiewicz K."/>
            <person name="Jones T."/>
            <person name="Grant M."/>
            <person name="Ambacheew D."/>
            <person name="Muzemil S."/>
            <person name="Studholme D.J."/>
        </authorList>
    </citation>
    <scope>NUCLEOTIDE SEQUENCE [LARGE SCALE GENOMIC DNA]</scope>
</reference>
<dbReference type="PANTHER" id="PTHR12496:SF0">
    <property type="entry name" value="METHYLTRANSFERASE DOMAIN-CONTAINING PROTEIN"/>
    <property type="match status" value="1"/>
</dbReference>
<dbReference type="AlphaFoldDB" id="A0A427B3Y6"/>
<gene>
    <name evidence="1" type="ORF">B296_00018393</name>
</gene>
<protein>
    <submittedName>
        <fullName evidence="1">Uncharacterized protein</fullName>
    </submittedName>
</protein>
<dbReference type="Proteomes" id="UP000287651">
    <property type="component" value="Unassembled WGS sequence"/>
</dbReference>
<evidence type="ECO:0000313" key="2">
    <source>
        <dbReference type="Proteomes" id="UP000287651"/>
    </source>
</evidence>
<dbReference type="EMBL" id="AMZH03000546">
    <property type="protein sequence ID" value="RRT83184.1"/>
    <property type="molecule type" value="Genomic_DNA"/>
</dbReference>
<dbReference type="PANTHER" id="PTHR12496">
    <property type="entry name" value="CGI-41 METHYLTRANSFERASE"/>
    <property type="match status" value="1"/>
</dbReference>
<name>A0A427B3Y6_ENSVE</name>
<accession>A0A427B3Y6</accession>
<dbReference type="InterPro" id="IPR052220">
    <property type="entry name" value="METTL25"/>
</dbReference>
<proteinExistence type="predicted"/>
<evidence type="ECO:0000313" key="1">
    <source>
        <dbReference type="EMBL" id="RRT83184.1"/>
    </source>
</evidence>
<organism evidence="1 2">
    <name type="scientific">Ensete ventricosum</name>
    <name type="common">Abyssinian banana</name>
    <name type="synonym">Musa ensete</name>
    <dbReference type="NCBI Taxonomy" id="4639"/>
    <lineage>
        <taxon>Eukaryota</taxon>
        <taxon>Viridiplantae</taxon>
        <taxon>Streptophyta</taxon>
        <taxon>Embryophyta</taxon>
        <taxon>Tracheophyta</taxon>
        <taxon>Spermatophyta</taxon>
        <taxon>Magnoliopsida</taxon>
        <taxon>Liliopsida</taxon>
        <taxon>Zingiberales</taxon>
        <taxon>Musaceae</taxon>
        <taxon>Ensete</taxon>
    </lineage>
</organism>
<comment type="caution">
    <text evidence="1">The sequence shown here is derived from an EMBL/GenBank/DDBJ whole genome shotgun (WGS) entry which is preliminary data.</text>
</comment>
<sequence length="196" mass="22087">MLRARDALLVPSDFTNDVAAKWRKGCSTSVLLCICVSIGKVVERCRSTTASMSTQMQSGPHFSSALVLDKYFPEILVSSPSIGRQGKALRRQQCRRLRESELCCEEFCKSGLTRLGCMFSEDIDLLEIWKEAQPYTEFIGPFWALRAALGPLVESYILLDRLLFLQEQGNSVEAFLFPIFDPTLSPRNIAVIARRK</sequence>